<dbReference type="OrthoDB" id="4379468at2"/>
<name>H5XLB5_9PSEU</name>
<dbReference type="SUPFAM" id="SSF52540">
    <property type="entry name" value="P-loop containing nucleoside triphosphate hydrolases"/>
    <property type="match status" value="1"/>
</dbReference>
<evidence type="ECO:0000313" key="1">
    <source>
        <dbReference type="EMBL" id="EHR63623.1"/>
    </source>
</evidence>
<sequence length="423" mass="45028">MNLADRAWSLLTRAQEVYTDNPRASNWLRMHLARLAEPVRLAVTGQAGSGRTTLVAALTGDADRGGPPNAPRSWRHVPACRTWPELLVLDTSLTGQHSEARVAESIGLEADAVLHLLGPHDTDTASLRAMHAQSATRLVPVNALAVLSRADELGGGRVDALTSARRVARRWAKNTPTAELCQDVVAVAGLLARAARTLRHDEFELLAALAAVPKAELDPLLLSADRFGSDPRRAELLARFGLFGIRLATTLLRNGVGTPQALATELCRRSGLDALGEAVSVYFADRAHVLKARSALLGLGVMLRREPRPSAAPLVAELERTLTGAHEFAELRLFAALRTGRVSLPGDLGEEAARLVGGYGDAPQARLALDAAGGVGEPDLRQAAATALRLWRSYAENPVLSSAERHAASTVVRTCEALVTGPL</sequence>
<evidence type="ECO:0000313" key="2">
    <source>
        <dbReference type="Proteomes" id="UP000002791"/>
    </source>
</evidence>
<dbReference type="AlphaFoldDB" id="H5XLB5"/>
<keyword evidence="2" id="KW-1185">Reference proteome</keyword>
<organism evidence="1 2">
    <name type="scientific">Saccharomonospora cyanea NA-134</name>
    <dbReference type="NCBI Taxonomy" id="882082"/>
    <lineage>
        <taxon>Bacteria</taxon>
        <taxon>Bacillati</taxon>
        <taxon>Actinomycetota</taxon>
        <taxon>Actinomycetes</taxon>
        <taxon>Pseudonocardiales</taxon>
        <taxon>Pseudonocardiaceae</taxon>
        <taxon>Saccharomonospora</taxon>
    </lineage>
</organism>
<proteinExistence type="predicted"/>
<dbReference type="STRING" id="882082.SaccyDRAFT_4819"/>
<dbReference type="eggNOG" id="COG1100">
    <property type="taxonomic scope" value="Bacteria"/>
</dbReference>
<gene>
    <name evidence="1" type="ORF">SaccyDRAFT_4819</name>
</gene>
<dbReference type="InterPro" id="IPR027417">
    <property type="entry name" value="P-loop_NTPase"/>
</dbReference>
<dbReference type="HOGENOM" id="CLU_031445_2_0_11"/>
<dbReference type="EMBL" id="CM001440">
    <property type="protein sequence ID" value="EHR63623.1"/>
    <property type="molecule type" value="Genomic_DNA"/>
</dbReference>
<protein>
    <recommendedName>
        <fullName evidence="3">G domain-containing protein</fullName>
    </recommendedName>
</protein>
<dbReference type="RefSeq" id="WP_005460021.1">
    <property type="nucleotide sequence ID" value="NZ_CM001440.1"/>
</dbReference>
<accession>H5XLB5</accession>
<reference evidence="1 2" key="1">
    <citation type="submission" date="2011-11" db="EMBL/GenBank/DDBJ databases">
        <title>The Noncontiguous Finished sequence of Saccharomonospora cyanea NA-134.</title>
        <authorList>
            <consortium name="US DOE Joint Genome Institute"/>
            <person name="Lucas S."/>
            <person name="Han J."/>
            <person name="Lapidus A."/>
            <person name="Cheng J.-F."/>
            <person name="Goodwin L."/>
            <person name="Pitluck S."/>
            <person name="Peters L."/>
            <person name="Ovchinnikova G."/>
            <person name="Lu M."/>
            <person name="Detter J.C."/>
            <person name="Han C."/>
            <person name="Tapia R."/>
            <person name="Land M."/>
            <person name="Hauser L."/>
            <person name="Kyrpides N."/>
            <person name="Ivanova N."/>
            <person name="Pagani I."/>
            <person name="Brambilla E.-M."/>
            <person name="Klenk H.-P."/>
            <person name="Woyke T."/>
        </authorList>
    </citation>
    <scope>NUCLEOTIDE SEQUENCE [LARGE SCALE GENOMIC DNA]</scope>
    <source>
        <strain evidence="1 2">NA-134</strain>
    </source>
</reference>
<evidence type="ECO:0008006" key="3">
    <source>
        <dbReference type="Google" id="ProtNLM"/>
    </source>
</evidence>
<dbReference type="Proteomes" id="UP000002791">
    <property type="component" value="Chromosome"/>
</dbReference>